<feature type="transmembrane region" description="Helical" evidence="9">
    <location>
        <begin position="15"/>
        <end position="33"/>
    </location>
</feature>
<evidence type="ECO:0000256" key="6">
    <source>
        <dbReference type="ARBA" id="ARBA00022989"/>
    </source>
</evidence>
<dbReference type="PROSITE" id="PS01067">
    <property type="entry name" value="SECE_SEC61G"/>
    <property type="match status" value="1"/>
</dbReference>
<accession>A0A2S7XT51</accession>
<feature type="transmembrane region" description="Helical" evidence="9">
    <location>
        <begin position="40"/>
        <end position="58"/>
    </location>
</feature>
<keyword evidence="2 9" id="KW-0813">Transport</keyword>
<evidence type="ECO:0000256" key="1">
    <source>
        <dbReference type="ARBA" id="ARBA00004370"/>
    </source>
</evidence>
<feature type="transmembrane region" description="Helical" evidence="9">
    <location>
        <begin position="89"/>
        <end position="109"/>
    </location>
</feature>
<sequence>MNLRTENLGVSLDTIKLTVAAFLLVLGITAFYYFASLSTLIRVIGLLIVVGAAVAIVYQTELGRLLWQFVTDSRMEVRKVVWPSRQETLQTTLVVIAMVLIVGILLWLFDMILMTILRFLTGQGG</sequence>
<reference evidence="10 11" key="1">
    <citation type="submission" date="2018-01" db="EMBL/GenBank/DDBJ databases">
        <title>The complete genome sequence of Chromatium okenii LaCa, a purple sulfur bacterium with a turbulent life.</title>
        <authorList>
            <person name="Luedin S.M."/>
            <person name="Liechti N."/>
            <person name="Storelli N."/>
            <person name="Danza F."/>
            <person name="Wittwer M."/>
            <person name="Pothier J.F."/>
            <person name="Tonolla M.A."/>
        </authorList>
    </citation>
    <scope>NUCLEOTIDE SEQUENCE [LARGE SCALE GENOMIC DNA]</scope>
    <source>
        <strain evidence="10 11">LaCa</strain>
    </source>
</reference>
<dbReference type="GO" id="GO:0005886">
    <property type="term" value="C:plasma membrane"/>
    <property type="evidence" value="ECO:0007669"/>
    <property type="project" value="UniProtKB-UniRule"/>
</dbReference>
<comment type="subcellular location">
    <subcellularLocation>
        <location evidence="1">Membrane</location>
    </subcellularLocation>
</comment>
<dbReference type="GO" id="GO:0006605">
    <property type="term" value="P:protein targeting"/>
    <property type="evidence" value="ECO:0007669"/>
    <property type="project" value="UniProtKB-UniRule"/>
</dbReference>
<organism evidence="10 11">
    <name type="scientific">Chromatium okenii</name>
    <dbReference type="NCBI Taxonomy" id="61644"/>
    <lineage>
        <taxon>Bacteria</taxon>
        <taxon>Pseudomonadati</taxon>
        <taxon>Pseudomonadota</taxon>
        <taxon>Gammaproteobacteria</taxon>
        <taxon>Chromatiales</taxon>
        <taxon>Chromatiaceae</taxon>
        <taxon>Chromatium</taxon>
    </lineage>
</organism>
<evidence type="ECO:0000313" key="10">
    <source>
        <dbReference type="EMBL" id="PQJ96658.1"/>
    </source>
</evidence>
<keyword evidence="6 9" id="KW-1133">Transmembrane helix</keyword>
<evidence type="ECO:0000256" key="4">
    <source>
        <dbReference type="ARBA" id="ARBA00022692"/>
    </source>
</evidence>
<gene>
    <name evidence="9 10" type="primary">secE</name>
    <name evidence="10" type="ORF">CXB77_07715</name>
</gene>
<dbReference type="Gene3D" id="1.20.5.1030">
    <property type="entry name" value="Preprotein translocase secy subunit"/>
    <property type="match status" value="1"/>
</dbReference>
<comment type="function">
    <text evidence="9">Essential subunit of the Sec protein translocation channel SecYEG. Clamps together the 2 halves of SecY. May contact the channel plug during translocation.</text>
</comment>
<evidence type="ECO:0000313" key="11">
    <source>
        <dbReference type="Proteomes" id="UP000239936"/>
    </source>
</evidence>
<dbReference type="OrthoDB" id="9806365at2"/>
<keyword evidence="5 9" id="KW-0653">Protein transport</keyword>
<dbReference type="GO" id="GO:0065002">
    <property type="term" value="P:intracellular protein transmembrane transport"/>
    <property type="evidence" value="ECO:0007669"/>
    <property type="project" value="UniProtKB-UniRule"/>
</dbReference>
<dbReference type="HAMAP" id="MF_00422">
    <property type="entry name" value="SecE"/>
    <property type="match status" value="1"/>
</dbReference>
<evidence type="ECO:0000256" key="2">
    <source>
        <dbReference type="ARBA" id="ARBA00022448"/>
    </source>
</evidence>
<protein>
    <recommendedName>
        <fullName evidence="9">Protein translocase subunit SecE</fullName>
    </recommendedName>
</protein>
<evidence type="ECO:0000256" key="3">
    <source>
        <dbReference type="ARBA" id="ARBA00022475"/>
    </source>
</evidence>
<dbReference type="EMBL" id="PPGH01000034">
    <property type="protein sequence ID" value="PQJ96658.1"/>
    <property type="molecule type" value="Genomic_DNA"/>
</dbReference>
<dbReference type="PANTHER" id="PTHR33910:SF1">
    <property type="entry name" value="PROTEIN TRANSLOCASE SUBUNIT SECE"/>
    <property type="match status" value="1"/>
</dbReference>
<dbReference type="PANTHER" id="PTHR33910">
    <property type="entry name" value="PROTEIN TRANSLOCASE SUBUNIT SECE"/>
    <property type="match status" value="1"/>
</dbReference>
<dbReference type="AlphaFoldDB" id="A0A2S7XT51"/>
<keyword evidence="7 9" id="KW-0811">Translocation</keyword>
<keyword evidence="8 9" id="KW-0472">Membrane</keyword>
<dbReference type="RefSeq" id="WP_105073419.1">
    <property type="nucleotide sequence ID" value="NZ_JAFLKP010000116.1"/>
</dbReference>
<dbReference type="InterPro" id="IPR001901">
    <property type="entry name" value="Translocase_SecE/Sec61-g"/>
</dbReference>
<dbReference type="GO" id="GO:0008320">
    <property type="term" value="F:protein transmembrane transporter activity"/>
    <property type="evidence" value="ECO:0007669"/>
    <property type="project" value="UniProtKB-UniRule"/>
</dbReference>
<dbReference type="InterPro" id="IPR005807">
    <property type="entry name" value="SecE_bac"/>
</dbReference>
<dbReference type="GO" id="GO:0043952">
    <property type="term" value="P:protein transport by the Sec complex"/>
    <property type="evidence" value="ECO:0007669"/>
    <property type="project" value="UniProtKB-UniRule"/>
</dbReference>
<comment type="caution">
    <text evidence="9">Lacks conserved residue(s) required for the propagation of feature annotation.</text>
</comment>
<dbReference type="GO" id="GO:0009306">
    <property type="term" value="P:protein secretion"/>
    <property type="evidence" value="ECO:0007669"/>
    <property type="project" value="UniProtKB-UniRule"/>
</dbReference>
<keyword evidence="11" id="KW-1185">Reference proteome</keyword>
<dbReference type="Pfam" id="PF00584">
    <property type="entry name" value="SecE"/>
    <property type="match status" value="1"/>
</dbReference>
<dbReference type="NCBIfam" id="TIGR00964">
    <property type="entry name" value="secE_bact"/>
    <property type="match status" value="1"/>
</dbReference>
<dbReference type="PRINTS" id="PR01650">
    <property type="entry name" value="SECETRNLCASE"/>
</dbReference>
<comment type="similarity">
    <text evidence="9">Belongs to the SecE/SEC61-gamma family.</text>
</comment>
<evidence type="ECO:0000256" key="5">
    <source>
        <dbReference type="ARBA" id="ARBA00022927"/>
    </source>
</evidence>
<keyword evidence="3 9" id="KW-1003">Cell membrane</keyword>
<evidence type="ECO:0000256" key="7">
    <source>
        <dbReference type="ARBA" id="ARBA00023010"/>
    </source>
</evidence>
<evidence type="ECO:0000256" key="9">
    <source>
        <dbReference type="HAMAP-Rule" id="MF_00422"/>
    </source>
</evidence>
<comment type="caution">
    <text evidence="10">The sequence shown here is derived from an EMBL/GenBank/DDBJ whole genome shotgun (WGS) entry which is preliminary data.</text>
</comment>
<dbReference type="Proteomes" id="UP000239936">
    <property type="component" value="Unassembled WGS sequence"/>
</dbReference>
<keyword evidence="4 9" id="KW-0812">Transmembrane</keyword>
<comment type="subunit">
    <text evidence="9">Component of the Sec protein translocase complex. Heterotrimer consisting of SecY, SecE and SecG subunits. The heterotrimers can form oligomers, although 1 heterotrimer is thought to be able to translocate proteins. Interacts with the ribosome. Interacts with SecDF, and other proteins may be involved. Interacts with SecA.</text>
</comment>
<proteinExistence type="inferred from homology"/>
<name>A0A2S7XT51_9GAMM</name>
<evidence type="ECO:0000256" key="8">
    <source>
        <dbReference type="ARBA" id="ARBA00023136"/>
    </source>
</evidence>
<dbReference type="InterPro" id="IPR038379">
    <property type="entry name" value="SecE_sf"/>
</dbReference>